<proteinExistence type="predicted"/>
<name>A0ABV6MEZ2_9ACTN</name>
<evidence type="ECO:0000256" key="1">
    <source>
        <dbReference type="SAM" id="MobiDB-lite"/>
    </source>
</evidence>
<keyword evidence="3" id="KW-1185">Reference proteome</keyword>
<dbReference type="EMBL" id="JBHLUH010000080">
    <property type="protein sequence ID" value="MFC0533287.1"/>
    <property type="molecule type" value="Genomic_DNA"/>
</dbReference>
<feature type="compositionally biased region" description="Basic and acidic residues" evidence="1">
    <location>
        <begin position="169"/>
        <end position="178"/>
    </location>
</feature>
<comment type="caution">
    <text evidence="2">The sequence shown here is derived from an EMBL/GenBank/DDBJ whole genome shotgun (WGS) entry which is preliminary data.</text>
</comment>
<feature type="region of interest" description="Disordered" evidence="1">
    <location>
        <begin position="150"/>
        <end position="178"/>
    </location>
</feature>
<evidence type="ECO:0000313" key="3">
    <source>
        <dbReference type="Proteomes" id="UP001589867"/>
    </source>
</evidence>
<accession>A0ABV6MEZ2</accession>
<gene>
    <name evidence="2" type="ORF">ACFFIA_37335</name>
</gene>
<evidence type="ECO:0000313" key="2">
    <source>
        <dbReference type="EMBL" id="MFC0533287.1"/>
    </source>
</evidence>
<protein>
    <submittedName>
        <fullName evidence="2">Uncharacterized protein</fullName>
    </submittedName>
</protein>
<dbReference type="RefSeq" id="WP_377260690.1">
    <property type="nucleotide sequence ID" value="NZ_JBHLUH010000080.1"/>
</dbReference>
<organism evidence="2 3">
    <name type="scientific">Phytohabitans kaempferiae</name>
    <dbReference type="NCBI Taxonomy" id="1620943"/>
    <lineage>
        <taxon>Bacteria</taxon>
        <taxon>Bacillati</taxon>
        <taxon>Actinomycetota</taxon>
        <taxon>Actinomycetes</taxon>
        <taxon>Micromonosporales</taxon>
        <taxon>Micromonosporaceae</taxon>
    </lineage>
</organism>
<sequence>MTPFATIAVEPGRLRLGAEVVPLRVDATSGAAGVTWGGADYRLRPWTFGERRRLLAAHHDGVTLDVGSLVESAIELLVEPVPARSTDREVVGLAALAWCATAGARTPAPVPGVDAATQMVRLAKATGWGPAEIDASAAADVDRWYHAVRAEQVPEPGPEPATAPAGEDESYRVFRLED</sequence>
<reference evidence="2 3" key="1">
    <citation type="submission" date="2024-09" db="EMBL/GenBank/DDBJ databases">
        <authorList>
            <person name="Sun Q."/>
            <person name="Mori K."/>
        </authorList>
    </citation>
    <scope>NUCLEOTIDE SEQUENCE [LARGE SCALE GENOMIC DNA]</scope>
    <source>
        <strain evidence="2 3">TBRC 3947</strain>
    </source>
</reference>
<dbReference type="Proteomes" id="UP001589867">
    <property type="component" value="Unassembled WGS sequence"/>
</dbReference>